<protein>
    <recommendedName>
        <fullName evidence="11">Nuclear distribution protein PAC1</fullName>
    </recommendedName>
    <alternativeName>
        <fullName evidence="11">Lissencephaly-1 homolog</fullName>
        <shortName evidence="11">LIS-1</shortName>
    </alternativeName>
    <alternativeName>
        <fullName evidence="11">nudF homolog</fullName>
    </alternativeName>
</protein>
<evidence type="ECO:0000256" key="9">
    <source>
        <dbReference type="ARBA" id="ARBA00023212"/>
    </source>
</evidence>
<dbReference type="GO" id="GO:0051012">
    <property type="term" value="P:microtubule sliding"/>
    <property type="evidence" value="ECO:0007669"/>
    <property type="project" value="UniProtKB-UniRule"/>
</dbReference>
<dbReference type="FunFam" id="2.130.10.10:FF:000342">
    <property type="entry name" value="Nuclear distribution protein PAC1"/>
    <property type="match status" value="1"/>
</dbReference>
<dbReference type="GO" id="GO:0000132">
    <property type="term" value="P:establishment of mitotic spindle orientation"/>
    <property type="evidence" value="ECO:0007669"/>
    <property type="project" value="UniProtKB-UniRule"/>
</dbReference>
<proteinExistence type="inferred from homology"/>
<evidence type="ECO:0000256" key="12">
    <source>
        <dbReference type="PROSITE-ProRule" id="PRU00221"/>
    </source>
</evidence>
<dbReference type="AlphaFoldDB" id="A0A1Y2HU06"/>
<feature type="repeat" description="WD" evidence="12">
    <location>
        <begin position="152"/>
        <end position="193"/>
    </location>
</feature>
<dbReference type="CDD" id="cd00200">
    <property type="entry name" value="WD40"/>
    <property type="match status" value="1"/>
</dbReference>
<dbReference type="PANTHER" id="PTHR19848">
    <property type="entry name" value="WD40 REPEAT PROTEIN"/>
    <property type="match status" value="1"/>
</dbReference>
<comment type="caution">
    <text evidence="14">The sequence shown here is derived from an EMBL/GenBank/DDBJ whole genome shotgun (WGS) entry which is preliminary data.</text>
</comment>
<dbReference type="PROSITE" id="PS50082">
    <property type="entry name" value="WD_REPEATS_2"/>
    <property type="match status" value="7"/>
</dbReference>
<feature type="repeat" description="WD" evidence="12">
    <location>
        <begin position="350"/>
        <end position="391"/>
    </location>
</feature>
<keyword evidence="10 11" id="KW-0131">Cell cycle</keyword>
<evidence type="ECO:0000259" key="13">
    <source>
        <dbReference type="Pfam" id="PF24951"/>
    </source>
</evidence>
<dbReference type="GO" id="GO:0051301">
    <property type="term" value="P:cell division"/>
    <property type="evidence" value="ECO:0007669"/>
    <property type="project" value="UniProtKB-KW"/>
</dbReference>
<feature type="domain" description="PAC1-like LisH-like dimerisation" evidence="13">
    <location>
        <begin position="6"/>
        <end position="41"/>
    </location>
</feature>
<dbReference type="SUPFAM" id="SSF109925">
    <property type="entry name" value="Lissencephaly-1 protein (Lis-1, PAF-AH alpha) N-terminal domain"/>
    <property type="match status" value="1"/>
</dbReference>
<evidence type="ECO:0000256" key="3">
    <source>
        <dbReference type="ARBA" id="ARBA00022574"/>
    </source>
</evidence>
<comment type="subunit">
    <text evidence="11">Self-associates. Interacts with NDL1 and dynein.</text>
</comment>
<feature type="repeat" description="WD" evidence="12">
    <location>
        <begin position="392"/>
        <end position="426"/>
    </location>
</feature>
<dbReference type="HAMAP" id="MF_03141">
    <property type="entry name" value="lis1"/>
    <property type="match status" value="1"/>
</dbReference>
<dbReference type="Pfam" id="PF00400">
    <property type="entry name" value="WD40"/>
    <property type="match status" value="7"/>
</dbReference>
<evidence type="ECO:0000313" key="15">
    <source>
        <dbReference type="Proteomes" id="UP000193411"/>
    </source>
</evidence>
<dbReference type="GO" id="GO:0000922">
    <property type="term" value="C:spindle pole"/>
    <property type="evidence" value="ECO:0007669"/>
    <property type="project" value="UniProtKB-SubCell"/>
</dbReference>
<dbReference type="Proteomes" id="UP000193411">
    <property type="component" value="Unassembled WGS sequence"/>
</dbReference>
<dbReference type="InterPro" id="IPR017252">
    <property type="entry name" value="Dynein_regulator_LIS1"/>
</dbReference>
<evidence type="ECO:0000256" key="10">
    <source>
        <dbReference type="ARBA" id="ARBA00023306"/>
    </source>
</evidence>
<feature type="repeat" description="WD" evidence="12">
    <location>
        <begin position="110"/>
        <end position="151"/>
    </location>
</feature>
<dbReference type="InterPro" id="IPR037190">
    <property type="entry name" value="LIS1_N"/>
</dbReference>
<keyword evidence="3 12" id="KW-0853">WD repeat</keyword>
<dbReference type="InterPro" id="IPR020472">
    <property type="entry name" value="WD40_PAC1"/>
</dbReference>
<comment type="subcellular location">
    <subcellularLocation>
        <location evidence="11">Cytoplasm</location>
        <location evidence="11">Cytoskeleton</location>
    </subcellularLocation>
    <subcellularLocation>
        <location evidence="11">Cytoplasm</location>
        <location evidence="11">Cytoskeleton</location>
        <location evidence="11">Spindle pole</location>
    </subcellularLocation>
    <text evidence="11">Localizes to the plus ends of microtubules at the hyphal tip and the mitotic spindle poles.</text>
</comment>
<evidence type="ECO:0000256" key="6">
    <source>
        <dbReference type="ARBA" id="ARBA00022737"/>
    </source>
</evidence>
<reference evidence="14 15" key="1">
    <citation type="submission" date="2016-07" db="EMBL/GenBank/DDBJ databases">
        <title>Pervasive Adenine N6-methylation of Active Genes in Fungi.</title>
        <authorList>
            <consortium name="DOE Joint Genome Institute"/>
            <person name="Mondo S.J."/>
            <person name="Dannebaum R.O."/>
            <person name="Kuo R.C."/>
            <person name="Labutti K."/>
            <person name="Haridas S."/>
            <person name="Kuo A."/>
            <person name="Salamov A."/>
            <person name="Ahrendt S.R."/>
            <person name="Lipzen A."/>
            <person name="Sullivan W."/>
            <person name="Andreopoulos W.B."/>
            <person name="Clum A."/>
            <person name="Lindquist E."/>
            <person name="Daum C."/>
            <person name="Ramamoorthy G.K."/>
            <person name="Gryganskyi A."/>
            <person name="Culley D."/>
            <person name="Magnuson J.K."/>
            <person name="James T.Y."/>
            <person name="O'Malley M.A."/>
            <person name="Stajich J.E."/>
            <person name="Spatafora J.W."/>
            <person name="Visel A."/>
            <person name="Grigoriev I.V."/>
        </authorList>
    </citation>
    <scope>NUCLEOTIDE SEQUENCE [LARGE SCALE GENOMIC DNA]</scope>
    <source>
        <strain evidence="14 15">PL171</strain>
    </source>
</reference>
<evidence type="ECO:0000313" key="14">
    <source>
        <dbReference type="EMBL" id="ORZ38087.1"/>
    </source>
</evidence>
<keyword evidence="1 11" id="KW-0813">Transport</keyword>
<keyword evidence="2 11" id="KW-0963">Cytoplasm</keyword>
<dbReference type="SMART" id="SM00667">
    <property type="entry name" value="LisH"/>
    <property type="match status" value="1"/>
</dbReference>
<dbReference type="PRINTS" id="PR00320">
    <property type="entry name" value="GPROTEINBRPT"/>
</dbReference>
<accession>A0A1Y2HU06</accession>
<gene>
    <name evidence="11" type="primary">PAC1</name>
    <name evidence="11" type="synonym">LIS1</name>
    <name evidence="14" type="ORF">BCR44DRAFT_155783</name>
</gene>
<dbReference type="STRING" id="765915.A0A1Y2HU06"/>
<dbReference type="EMBL" id="MCFL01000010">
    <property type="protein sequence ID" value="ORZ38087.1"/>
    <property type="molecule type" value="Genomic_DNA"/>
</dbReference>
<dbReference type="InterPro" id="IPR015943">
    <property type="entry name" value="WD40/YVTN_repeat-like_dom_sf"/>
</dbReference>
<evidence type="ECO:0000256" key="7">
    <source>
        <dbReference type="ARBA" id="ARBA00022776"/>
    </source>
</evidence>
<dbReference type="PROSITE" id="PS50896">
    <property type="entry name" value="LISH"/>
    <property type="match status" value="1"/>
</dbReference>
<evidence type="ECO:0000256" key="5">
    <source>
        <dbReference type="ARBA" id="ARBA00022701"/>
    </source>
</evidence>
<comment type="domain">
    <text evidence="11">Dimerization mediated by the LisH domain may be required to activate dynein.</text>
</comment>
<evidence type="ECO:0000256" key="8">
    <source>
        <dbReference type="ARBA" id="ARBA00023054"/>
    </source>
</evidence>
<feature type="repeat" description="WD" evidence="12">
    <location>
        <begin position="238"/>
        <end position="279"/>
    </location>
</feature>
<evidence type="ECO:0000256" key="1">
    <source>
        <dbReference type="ARBA" id="ARBA00022448"/>
    </source>
</evidence>
<organism evidence="14 15">
    <name type="scientific">Catenaria anguillulae PL171</name>
    <dbReference type="NCBI Taxonomy" id="765915"/>
    <lineage>
        <taxon>Eukaryota</taxon>
        <taxon>Fungi</taxon>
        <taxon>Fungi incertae sedis</taxon>
        <taxon>Blastocladiomycota</taxon>
        <taxon>Blastocladiomycetes</taxon>
        <taxon>Blastocladiales</taxon>
        <taxon>Catenariaceae</taxon>
        <taxon>Catenaria</taxon>
    </lineage>
</organism>
<dbReference type="OrthoDB" id="10264588at2759"/>
<dbReference type="SMART" id="SM00320">
    <property type="entry name" value="WD40"/>
    <property type="match status" value="7"/>
</dbReference>
<keyword evidence="15" id="KW-1185">Reference proteome</keyword>
<dbReference type="PANTHER" id="PTHR19848:SF8">
    <property type="entry name" value="F-BOX AND WD REPEAT DOMAIN CONTAINING 7"/>
    <property type="match status" value="1"/>
</dbReference>
<dbReference type="InterPro" id="IPR019775">
    <property type="entry name" value="WD40_repeat_CS"/>
</dbReference>
<evidence type="ECO:0000256" key="4">
    <source>
        <dbReference type="ARBA" id="ARBA00022618"/>
    </source>
</evidence>
<dbReference type="GO" id="GO:0005875">
    <property type="term" value="C:microtubule associated complex"/>
    <property type="evidence" value="ECO:0007669"/>
    <property type="project" value="UniProtKB-UniRule"/>
</dbReference>
<sequence>MSILTSKQGDELRRAVLEYLVANGLTATATTFHQEAQLPADALPPSASTPAGASTLEKKWTSIVRLQRKIMDLESRVSQLTDEVASSAGSRPNSKSSADVLPRAPARFELTGHRMPITAVAFHPSYSLLATASEDASVKLWDPESGEFDKTLKGHTKAVTHVAFDGRGALLATCSADLSIKLWDVANDYANTKTLYGHDHSVSSVAFLPPNNTVLVSASRDKTVKFWDLANGYCTRTIVGHDDWVRMAVPSADGRWLATCSNDQTARVWTVASGECRGEMRGHEHVVECVAWVPVEAYEAVVRLLAESATTNGSSGKKYSSEPGQFLVTGSRDKEIKLWDAGSGQCLYTFRGHDNWVRALIFHPSGKYLLSASDDKTVRCWDMSSGRCVKTLEAHGHFVTALAWSPRTQTVATGSVESCAKIWDCK</sequence>
<dbReference type="InterPro" id="IPR036322">
    <property type="entry name" value="WD40_repeat_dom_sf"/>
</dbReference>
<dbReference type="InterPro" id="IPR056795">
    <property type="entry name" value="PAC1-like_LisH-like_dom"/>
</dbReference>
<dbReference type="Gene3D" id="2.130.10.10">
    <property type="entry name" value="YVTN repeat-like/Quinoprotein amine dehydrogenase"/>
    <property type="match status" value="1"/>
</dbReference>
<evidence type="ECO:0000256" key="2">
    <source>
        <dbReference type="ARBA" id="ARBA00022490"/>
    </source>
</evidence>
<dbReference type="GO" id="GO:0005874">
    <property type="term" value="C:microtubule"/>
    <property type="evidence" value="ECO:0007669"/>
    <property type="project" value="UniProtKB-KW"/>
</dbReference>
<dbReference type="InterPro" id="IPR006594">
    <property type="entry name" value="LisH"/>
</dbReference>
<keyword evidence="4 11" id="KW-0132">Cell division</keyword>
<dbReference type="SUPFAM" id="SSF50978">
    <property type="entry name" value="WD40 repeat-like"/>
    <property type="match status" value="1"/>
</dbReference>
<dbReference type="PIRSF" id="PIRSF037647">
    <property type="entry name" value="Dynein_regulator_Lis1"/>
    <property type="match status" value="1"/>
</dbReference>
<keyword evidence="9 11" id="KW-0206">Cytoskeleton</keyword>
<keyword evidence="7 11" id="KW-0498">Mitosis</keyword>
<dbReference type="GO" id="GO:0005737">
    <property type="term" value="C:cytoplasm"/>
    <property type="evidence" value="ECO:0007669"/>
    <property type="project" value="UniProtKB-UniRule"/>
</dbReference>
<keyword evidence="8 11" id="KW-0175">Coiled coil</keyword>
<comment type="function">
    <text evidence="11">Positively regulates the activity of the minus-end directed microtubule motor protein dynein. May enhance dynein-mediated microtubule sliding by targeting dynein to the microtubule plus end. Required for nuclear migration during vegetative growth as well as development. Required for retrograde early endosome (EE) transport from the hyphal tip. Required for localization of dynein to the mitotic spindle poles. Recruits additional proteins to the dynein complex at SPBs.</text>
</comment>
<dbReference type="Pfam" id="PF24951">
    <property type="entry name" value="LisH_PAC1"/>
    <property type="match status" value="1"/>
</dbReference>
<dbReference type="Gene3D" id="1.20.960.30">
    <property type="match status" value="1"/>
</dbReference>
<name>A0A1Y2HU06_9FUNG</name>
<feature type="repeat" description="WD" evidence="12">
    <location>
        <begin position="324"/>
        <end position="349"/>
    </location>
</feature>
<evidence type="ECO:0000256" key="11">
    <source>
        <dbReference type="HAMAP-Rule" id="MF_03141"/>
    </source>
</evidence>
<dbReference type="PROSITE" id="PS50294">
    <property type="entry name" value="WD_REPEATS_REGION"/>
    <property type="match status" value="6"/>
</dbReference>
<dbReference type="PROSITE" id="PS00678">
    <property type="entry name" value="WD_REPEATS_1"/>
    <property type="match status" value="2"/>
</dbReference>
<keyword evidence="5 11" id="KW-0493">Microtubule</keyword>
<dbReference type="GO" id="GO:0070840">
    <property type="term" value="F:dynein complex binding"/>
    <property type="evidence" value="ECO:0007669"/>
    <property type="project" value="UniProtKB-UniRule"/>
</dbReference>
<comment type="similarity">
    <text evidence="11">Belongs to the WD repeat LIS1/nudF family.</text>
</comment>
<feature type="repeat" description="WD" evidence="12">
    <location>
        <begin position="195"/>
        <end position="237"/>
    </location>
</feature>
<dbReference type="InterPro" id="IPR001680">
    <property type="entry name" value="WD40_rpt"/>
</dbReference>
<keyword evidence="6" id="KW-0677">Repeat</keyword>